<proteinExistence type="predicted"/>
<feature type="domain" description="CBS" evidence="4">
    <location>
        <begin position="115"/>
        <end position="171"/>
    </location>
</feature>
<sequence>MKDKTSINVRKSMNRGSVEHETKVHDRQGDIMAIASKDVVSIPPTKSIKDTAEVMMEHKFRRLPVTDPGSGKVLGIITVMDILDFLGGGSKFNIIENKYEDNFLAAINEPVREIMTRDVISLSNKASIDETINVMLSDRVGAIPIVDGDGKLVGIVTERDIALSLAGVLTEAIAQDYMATKVFTTTPGTPIESASKIMFRNGLRRIPIVGGEADISKAPKKLLGIVTSTDIIRFFNAKDLFDNLSSNAASEVLNHKVSEIMVEDVVTIGPMERIGDLCEIFSEKNIGGVPVIKDDEVIGIITERDVLRAVKKL</sequence>
<feature type="domain" description="CBS" evidence="4">
    <location>
        <begin position="178"/>
        <end position="243"/>
    </location>
</feature>
<dbReference type="SMART" id="SM00116">
    <property type="entry name" value="CBS"/>
    <property type="match status" value="4"/>
</dbReference>
<evidence type="ECO:0000313" key="6">
    <source>
        <dbReference type="Proteomes" id="UP000077428"/>
    </source>
</evidence>
<dbReference type="RefSeq" id="WP_042691791.1">
    <property type="nucleotide sequence ID" value="NZ_CABMAB010000002.1"/>
</dbReference>
<keyword evidence="1 2" id="KW-0129">CBS domain</keyword>
<dbReference type="OrthoDB" id="43333at2157"/>
<dbReference type="EMBL" id="LWMU01000114">
    <property type="protein sequence ID" value="KZX10478.1"/>
    <property type="molecule type" value="Genomic_DNA"/>
</dbReference>
<protein>
    <submittedName>
        <fullName evidence="5">Hypoxic response protein 1</fullName>
    </submittedName>
</protein>
<feature type="domain" description="CBS" evidence="4">
    <location>
        <begin position="35"/>
        <end position="92"/>
    </location>
</feature>
<dbReference type="PANTHER" id="PTHR43080:SF2">
    <property type="entry name" value="CBS DOMAIN-CONTAINING PROTEIN"/>
    <property type="match status" value="1"/>
</dbReference>
<accession>A0A165ZAT9</accession>
<evidence type="ECO:0000256" key="1">
    <source>
        <dbReference type="ARBA" id="ARBA00023122"/>
    </source>
</evidence>
<organism evidence="5 6">
    <name type="scientific">Methanobrevibacter oralis</name>
    <dbReference type="NCBI Taxonomy" id="66851"/>
    <lineage>
        <taxon>Archaea</taxon>
        <taxon>Methanobacteriati</taxon>
        <taxon>Methanobacteriota</taxon>
        <taxon>Methanomada group</taxon>
        <taxon>Methanobacteria</taxon>
        <taxon>Methanobacteriales</taxon>
        <taxon>Methanobacteriaceae</taxon>
        <taxon>Methanobrevibacter</taxon>
    </lineage>
</organism>
<dbReference type="Pfam" id="PF00571">
    <property type="entry name" value="CBS"/>
    <property type="match status" value="4"/>
</dbReference>
<dbReference type="InterPro" id="IPR046342">
    <property type="entry name" value="CBS_dom_sf"/>
</dbReference>
<evidence type="ECO:0000313" key="5">
    <source>
        <dbReference type="EMBL" id="KZX10478.1"/>
    </source>
</evidence>
<feature type="region of interest" description="Disordered" evidence="3">
    <location>
        <begin position="1"/>
        <end position="21"/>
    </location>
</feature>
<reference evidence="6" key="1">
    <citation type="journal article" date="2016" name="Genome Announc.">
        <title>Draft Genome Sequences of Methanobrevibacter curvatus DSM11111, Methanobrevibacter cuticularis DSM11139, Methanobrevibacter filiformis DSM11501, and Methanobrevibacter oralis DSM7256.</title>
        <authorList>
            <person name="Poehlein A."/>
            <person name="Seedorf H."/>
        </authorList>
    </citation>
    <scope>NUCLEOTIDE SEQUENCE [LARGE SCALE GENOMIC DNA]</scope>
    <source>
        <strain evidence="6">DSM 7256 / JCM 30027 / ZR</strain>
    </source>
</reference>
<dbReference type="Proteomes" id="UP000077428">
    <property type="component" value="Unassembled WGS sequence"/>
</dbReference>
<evidence type="ECO:0000256" key="3">
    <source>
        <dbReference type="SAM" id="MobiDB-lite"/>
    </source>
</evidence>
<evidence type="ECO:0000256" key="2">
    <source>
        <dbReference type="PROSITE-ProRule" id="PRU00703"/>
    </source>
</evidence>
<dbReference type="PANTHER" id="PTHR43080">
    <property type="entry name" value="CBS DOMAIN-CONTAINING PROTEIN CBSX3, MITOCHONDRIAL"/>
    <property type="match status" value="1"/>
</dbReference>
<dbReference type="STRING" id="66851.MBORA_18090"/>
<dbReference type="PROSITE" id="PS51371">
    <property type="entry name" value="CBS"/>
    <property type="match status" value="4"/>
</dbReference>
<dbReference type="AlphaFoldDB" id="A0A165ZAT9"/>
<comment type="caution">
    <text evidence="5">The sequence shown here is derived from an EMBL/GenBank/DDBJ whole genome shotgun (WGS) entry which is preliminary data.</text>
</comment>
<dbReference type="CDD" id="cd17779">
    <property type="entry name" value="CBS_archAMPK_gamma-repeat1"/>
    <property type="match status" value="1"/>
</dbReference>
<evidence type="ECO:0000259" key="4">
    <source>
        <dbReference type="PROSITE" id="PS51371"/>
    </source>
</evidence>
<dbReference type="SUPFAM" id="SSF54631">
    <property type="entry name" value="CBS-domain pair"/>
    <property type="match status" value="2"/>
</dbReference>
<dbReference type="InterPro" id="IPR000644">
    <property type="entry name" value="CBS_dom"/>
</dbReference>
<keyword evidence="6" id="KW-1185">Reference proteome</keyword>
<name>A0A165ZAT9_METOA</name>
<feature type="compositionally biased region" description="Polar residues" evidence="3">
    <location>
        <begin position="1"/>
        <end position="15"/>
    </location>
</feature>
<dbReference type="Gene3D" id="3.10.580.10">
    <property type="entry name" value="CBS-domain"/>
    <property type="match status" value="2"/>
</dbReference>
<dbReference type="PATRIC" id="fig|66851.6.peg.1978"/>
<feature type="domain" description="CBS" evidence="4">
    <location>
        <begin position="261"/>
        <end position="313"/>
    </location>
</feature>
<dbReference type="InterPro" id="IPR051257">
    <property type="entry name" value="Diverse_CBS-Domain"/>
</dbReference>
<gene>
    <name evidence="5" type="primary">hrp1_1</name>
    <name evidence="5" type="ORF">MBORA_18090</name>
</gene>